<evidence type="ECO:0008006" key="3">
    <source>
        <dbReference type="Google" id="ProtNLM"/>
    </source>
</evidence>
<sequence length="301" mass="34368">MEMAGIAAPLRGKSRQNVPLIALLRLNSALKKSLFSRKFYQEINDKILANTSTLDASLYFICYFTLLLSSVLNNKQRILAFVKGQKVNLSRVLARFFSQDNQKGTLFFDEEKSDAPMEKRTTTAKPSSLAVHLKAVSSYISDVRIFNRLVEAIKYMPWIMDEFAALTNPALAVPRLDRLINLGQAINCLILELLENLGWLSDHNWIGTSDNDWWCMEAYIWSSRVWGAYIAVEIIELLRRYPASKRDKNWRISLFTQAVQLPLVVHWSLYEGCLSPFWVGLCGTGASWFGFQKVLKTINLS</sequence>
<name>A0A4P6XG31_9ASCO</name>
<dbReference type="STRING" id="2163413.A0A4P6XG31"/>
<dbReference type="PANTHER" id="PTHR12652">
    <property type="entry name" value="PEROXISOMAL BIOGENESIS FACTOR 11"/>
    <property type="match status" value="1"/>
</dbReference>
<gene>
    <name evidence="1" type="ORF">METSCH_A09240</name>
</gene>
<proteinExistence type="predicted"/>
<protein>
    <recommendedName>
        <fullName evidence="3">Peroxisomal biogenesis factor 11 PEX11</fullName>
    </recommendedName>
</protein>
<keyword evidence="2" id="KW-1185">Reference proteome</keyword>
<dbReference type="AlphaFoldDB" id="A0A4P6XG31"/>
<evidence type="ECO:0000313" key="1">
    <source>
        <dbReference type="EMBL" id="QBM86287.1"/>
    </source>
</evidence>
<dbReference type="PANTHER" id="PTHR12652:SF25">
    <property type="entry name" value="MICROBODY (PEROXISOME) PROLIFERATION PROTEIN PEROXIN 11C (EUROFUNG)"/>
    <property type="match status" value="1"/>
</dbReference>
<evidence type="ECO:0000313" key="2">
    <source>
        <dbReference type="Proteomes" id="UP000292447"/>
    </source>
</evidence>
<reference evidence="2" key="1">
    <citation type="submission" date="2019-03" db="EMBL/GenBank/DDBJ databases">
        <title>Snf2 controls pulcherriminic acid biosynthesis and connects pigmentation and antifungal activity of the yeast Metschnikowia pulcherrima.</title>
        <authorList>
            <person name="Gore-Lloyd D."/>
            <person name="Sumann I."/>
            <person name="Brachmann A.O."/>
            <person name="Schneeberger K."/>
            <person name="Ortiz-Merino R.A."/>
            <person name="Moreno-Beltran M."/>
            <person name="Schlaefli M."/>
            <person name="Kirner P."/>
            <person name="Santos Kron A."/>
            <person name="Wolfe K.H."/>
            <person name="Piel J."/>
            <person name="Ahrens C.H."/>
            <person name="Henk D."/>
            <person name="Freimoser F.M."/>
        </authorList>
    </citation>
    <scope>NUCLEOTIDE SEQUENCE [LARGE SCALE GENOMIC DNA]</scope>
    <source>
        <strain evidence="2">APC 1.2</strain>
    </source>
</reference>
<organism evidence="1 2">
    <name type="scientific">Metschnikowia aff. pulcherrima</name>
    <dbReference type="NCBI Taxonomy" id="2163413"/>
    <lineage>
        <taxon>Eukaryota</taxon>
        <taxon>Fungi</taxon>
        <taxon>Dikarya</taxon>
        <taxon>Ascomycota</taxon>
        <taxon>Saccharomycotina</taxon>
        <taxon>Pichiomycetes</taxon>
        <taxon>Metschnikowiaceae</taxon>
        <taxon>Metschnikowia</taxon>
    </lineage>
</organism>
<dbReference type="Proteomes" id="UP000292447">
    <property type="component" value="Chromosome I"/>
</dbReference>
<dbReference type="EMBL" id="CP034456">
    <property type="protein sequence ID" value="QBM86287.1"/>
    <property type="molecule type" value="Genomic_DNA"/>
</dbReference>
<accession>A0A4P6XG31</accession>